<dbReference type="AlphaFoldDB" id="A0A0R3PEU1"/>
<dbReference type="OMA" id="WEDLFME"/>
<keyword evidence="1" id="KW-0732">Signal</keyword>
<keyword evidence="4" id="KW-1185">Reference proteome</keyword>
<dbReference type="GO" id="GO:0016020">
    <property type="term" value="C:membrane"/>
    <property type="evidence" value="ECO:0007669"/>
    <property type="project" value="InterPro"/>
</dbReference>
<dbReference type="InterPro" id="IPR006202">
    <property type="entry name" value="Neur_chan_lig-bd"/>
</dbReference>
<evidence type="ECO:0000259" key="2">
    <source>
        <dbReference type="Pfam" id="PF02931"/>
    </source>
</evidence>
<feature type="signal peptide" evidence="1">
    <location>
        <begin position="1"/>
        <end position="16"/>
    </location>
</feature>
<feature type="domain" description="Neurotransmitter-gated ion-channel ligand-binding" evidence="2">
    <location>
        <begin position="45"/>
        <end position="183"/>
    </location>
</feature>
<dbReference type="Gene3D" id="2.70.170.10">
    <property type="entry name" value="Neurotransmitter-gated ion-channel ligand-binding domain"/>
    <property type="match status" value="1"/>
</dbReference>
<evidence type="ECO:0000313" key="4">
    <source>
        <dbReference type="Proteomes" id="UP000267027"/>
    </source>
</evidence>
<name>A0A0R3PEU1_ANGCS</name>
<reference evidence="3 4" key="2">
    <citation type="submission" date="2018-11" db="EMBL/GenBank/DDBJ databases">
        <authorList>
            <consortium name="Pathogen Informatics"/>
        </authorList>
    </citation>
    <scope>NUCLEOTIDE SEQUENCE [LARGE SCALE GENOMIC DNA]</scope>
    <source>
        <strain evidence="3 4">Costa Rica</strain>
    </source>
</reference>
<dbReference type="Pfam" id="PF02931">
    <property type="entry name" value="Neur_chan_LBD"/>
    <property type="match status" value="1"/>
</dbReference>
<evidence type="ECO:0000313" key="3">
    <source>
        <dbReference type="EMBL" id="VDM54210.1"/>
    </source>
</evidence>
<evidence type="ECO:0000313" key="5">
    <source>
        <dbReference type="WBParaSite" id="ACOC_0000262401-mRNA-1"/>
    </source>
</evidence>
<dbReference type="GO" id="GO:0005230">
    <property type="term" value="F:extracellular ligand-gated monoatomic ion channel activity"/>
    <property type="evidence" value="ECO:0007669"/>
    <property type="project" value="InterPro"/>
</dbReference>
<feature type="chain" id="PRO_5043130065" evidence="1">
    <location>
        <begin position="17"/>
        <end position="205"/>
    </location>
</feature>
<dbReference type="SUPFAM" id="SSF63712">
    <property type="entry name" value="Nicotinic receptor ligand binding domain-like"/>
    <property type="match status" value="1"/>
</dbReference>
<dbReference type="Proteomes" id="UP000267027">
    <property type="component" value="Unassembled WGS sequence"/>
</dbReference>
<accession>A0A0R3PEU1</accession>
<protein>
    <submittedName>
        <fullName evidence="5">Neur_chan_LBD domain-containing protein</fullName>
    </submittedName>
</protein>
<dbReference type="WBParaSite" id="ACOC_0000262401-mRNA-1">
    <property type="protein sequence ID" value="ACOC_0000262401-mRNA-1"/>
    <property type="gene ID" value="ACOC_0000262401"/>
</dbReference>
<proteinExistence type="predicted"/>
<reference evidence="5" key="1">
    <citation type="submission" date="2017-02" db="UniProtKB">
        <authorList>
            <consortium name="WormBaseParasite"/>
        </authorList>
    </citation>
    <scope>IDENTIFICATION</scope>
</reference>
<evidence type="ECO:0000256" key="1">
    <source>
        <dbReference type="SAM" id="SignalP"/>
    </source>
</evidence>
<sequence length="205" mass="23419">MVSLLFWQWSVLGVLSRYDSPIVIERPPNRVDVFLTVNAAGLFGEVLRTSITMEQTWTDPRLSFQGVSEVPLPNNVLSWHPDTVVLNSLSSENKLMSSFLNFDGKIRRRQLLLVEVLCDESLNNETNPNIFECPLQLTSFSNRGCDQITYAIEKIDINRVARISNATVIEDFFDSHLNQTSHMATVVLYLQKPHRFHHGVRDKGM</sequence>
<organism evidence="5">
    <name type="scientific">Angiostrongylus costaricensis</name>
    <name type="common">Nematode worm</name>
    <dbReference type="NCBI Taxonomy" id="334426"/>
    <lineage>
        <taxon>Eukaryota</taxon>
        <taxon>Metazoa</taxon>
        <taxon>Ecdysozoa</taxon>
        <taxon>Nematoda</taxon>
        <taxon>Chromadorea</taxon>
        <taxon>Rhabditida</taxon>
        <taxon>Rhabditina</taxon>
        <taxon>Rhabditomorpha</taxon>
        <taxon>Strongyloidea</taxon>
        <taxon>Metastrongylidae</taxon>
        <taxon>Angiostrongylus</taxon>
    </lineage>
</organism>
<dbReference type="EMBL" id="UYYA01000563">
    <property type="protein sequence ID" value="VDM54210.1"/>
    <property type="molecule type" value="Genomic_DNA"/>
</dbReference>
<gene>
    <name evidence="3" type="ORF">ACOC_LOCUS2625</name>
</gene>
<dbReference type="OrthoDB" id="5861496at2759"/>
<dbReference type="InterPro" id="IPR036734">
    <property type="entry name" value="Neur_chan_lig-bd_sf"/>
</dbReference>